<dbReference type="Proteomes" id="UP000054248">
    <property type="component" value="Unassembled WGS sequence"/>
</dbReference>
<dbReference type="HOGENOM" id="CLU_2672906_0_0_1"/>
<reference evidence="2" key="2">
    <citation type="submission" date="2015-01" db="EMBL/GenBank/DDBJ databases">
        <title>Evolutionary Origins and Diversification of the Mycorrhizal Mutualists.</title>
        <authorList>
            <consortium name="DOE Joint Genome Institute"/>
            <consortium name="Mycorrhizal Genomics Consortium"/>
            <person name="Kohler A."/>
            <person name="Kuo A."/>
            <person name="Nagy L.G."/>
            <person name="Floudas D."/>
            <person name="Copeland A."/>
            <person name="Barry K.W."/>
            <person name="Cichocki N."/>
            <person name="Veneault-Fourrey C."/>
            <person name="LaButti K."/>
            <person name="Lindquist E.A."/>
            <person name="Lipzen A."/>
            <person name="Lundell T."/>
            <person name="Morin E."/>
            <person name="Murat C."/>
            <person name="Riley R."/>
            <person name="Ohm R."/>
            <person name="Sun H."/>
            <person name="Tunlid A."/>
            <person name="Henrissat B."/>
            <person name="Grigoriev I.V."/>
            <person name="Hibbett D.S."/>
            <person name="Martin F."/>
        </authorList>
    </citation>
    <scope>NUCLEOTIDE SEQUENCE [LARGE SCALE GENOMIC DNA]</scope>
    <source>
        <strain evidence="2">MUT 4182</strain>
    </source>
</reference>
<gene>
    <name evidence="1" type="ORF">M407DRAFT_244522</name>
</gene>
<sequence>MTLLRKSCIKLELSRKRGSGCHVLRPQPPNDTDVLSALPLSNDWSLPVTILAATYKETFGDIVDRETWSPSPSPW</sequence>
<accession>A0A0C3QFU3</accession>
<proteinExistence type="predicted"/>
<protein>
    <submittedName>
        <fullName evidence="1">Uncharacterized protein</fullName>
    </submittedName>
</protein>
<dbReference type="AlphaFoldDB" id="A0A0C3QFU3"/>
<dbReference type="EMBL" id="KN823065">
    <property type="protein sequence ID" value="KIO24229.1"/>
    <property type="molecule type" value="Genomic_DNA"/>
</dbReference>
<evidence type="ECO:0000313" key="1">
    <source>
        <dbReference type="EMBL" id="KIO24229.1"/>
    </source>
</evidence>
<reference evidence="1 2" key="1">
    <citation type="submission" date="2014-04" db="EMBL/GenBank/DDBJ databases">
        <authorList>
            <consortium name="DOE Joint Genome Institute"/>
            <person name="Kuo A."/>
            <person name="Girlanda M."/>
            <person name="Perotto S."/>
            <person name="Kohler A."/>
            <person name="Nagy L.G."/>
            <person name="Floudas D."/>
            <person name="Copeland A."/>
            <person name="Barry K.W."/>
            <person name="Cichocki N."/>
            <person name="Veneault-Fourrey C."/>
            <person name="LaButti K."/>
            <person name="Lindquist E.A."/>
            <person name="Lipzen A."/>
            <person name="Lundell T."/>
            <person name="Morin E."/>
            <person name="Murat C."/>
            <person name="Sun H."/>
            <person name="Tunlid A."/>
            <person name="Henrissat B."/>
            <person name="Grigoriev I.V."/>
            <person name="Hibbett D.S."/>
            <person name="Martin F."/>
            <person name="Nordberg H.P."/>
            <person name="Cantor M.N."/>
            <person name="Hua S.X."/>
        </authorList>
    </citation>
    <scope>NUCLEOTIDE SEQUENCE [LARGE SCALE GENOMIC DNA]</scope>
    <source>
        <strain evidence="1 2">MUT 4182</strain>
    </source>
</reference>
<evidence type="ECO:0000313" key="2">
    <source>
        <dbReference type="Proteomes" id="UP000054248"/>
    </source>
</evidence>
<keyword evidence="2" id="KW-1185">Reference proteome</keyword>
<organism evidence="1 2">
    <name type="scientific">Tulasnella calospora MUT 4182</name>
    <dbReference type="NCBI Taxonomy" id="1051891"/>
    <lineage>
        <taxon>Eukaryota</taxon>
        <taxon>Fungi</taxon>
        <taxon>Dikarya</taxon>
        <taxon>Basidiomycota</taxon>
        <taxon>Agaricomycotina</taxon>
        <taxon>Agaricomycetes</taxon>
        <taxon>Cantharellales</taxon>
        <taxon>Tulasnellaceae</taxon>
        <taxon>Tulasnella</taxon>
    </lineage>
</organism>
<name>A0A0C3QFU3_9AGAM</name>